<feature type="domain" description="ABC transmembrane type-1" evidence="12">
    <location>
        <begin position="1"/>
        <end position="228"/>
    </location>
</feature>
<dbReference type="SUPFAM" id="SSF52540">
    <property type="entry name" value="P-loop containing nucleoside triphosphate hydrolases"/>
    <property type="match status" value="2"/>
</dbReference>
<evidence type="ECO:0000256" key="8">
    <source>
        <dbReference type="ARBA" id="ARBA00022989"/>
    </source>
</evidence>
<evidence type="ECO:0000259" key="11">
    <source>
        <dbReference type="PROSITE" id="PS50893"/>
    </source>
</evidence>
<evidence type="ECO:0000256" key="6">
    <source>
        <dbReference type="ARBA" id="ARBA00022741"/>
    </source>
</evidence>
<dbReference type="GO" id="GO:0016887">
    <property type="term" value="F:ATP hydrolysis activity"/>
    <property type="evidence" value="ECO:0007669"/>
    <property type="project" value="InterPro"/>
</dbReference>
<evidence type="ECO:0000256" key="5">
    <source>
        <dbReference type="ARBA" id="ARBA00022737"/>
    </source>
</evidence>
<feature type="transmembrane region" description="Helical" evidence="10">
    <location>
        <begin position="164"/>
        <end position="188"/>
    </location>
</feature>
<dbReference type="GO" id="GO:0005743">
    <property type="term" value="C:mitochondrial inner membrane"/>
    <property type="evidence" value="ECO:0007669"/>
    <property type="project" value="TreeGrafter"/>
</dbReference>
<reference evidence="13 14" key="1">
    <citation type="submission" date="2017-02" db="EMBL/GenBank/DDBJ databases">
        <title>Genomes of Trichoderma spp. with biocontrol activity.</title>
        <authorList>
            <person name="Gardiner D."/>
            <person name="Kazan K."/>
            <person name="Vos C."/>
            <person name="Harvey P."/>
        </authorList>
    </citation>
    <scope>NUCLEOTIDE SEQUENCE [LARGE SCALE GENOMIC DNA]</scope>
    <source>
        <strain evidence="13 14">Tr1</strain>
    </source>
</reference>
<dbReference type="GO" id="GO:0015421">
    <property type="term" value="F:ABC-type oligopeptide transporter activity"/>
    <property type="evidence" value="ECO:0007669"/>
    <property type="project" value="TreeGrafter"/>
</dbReference>
<dbReference type="InterPro" id="IPR017871">
    <property type="entry name" value="ABC_transporter-like_CS"/>
</dbReference>
<dbReference type="SMART" id="SM00382">
    <property type="entry name" value="AAA"/>
    <property type="match status" value="1"/>
</dbReference>
<dbReference type="Pfam" id="PF00005">
    <property type="entry name" value="ABC_tran"/>
    <property type="match status" value="1"/>
</dbReference>
<keyword evidence="7" id="KW-0067">ATP-binding</keyword>
<dbReference type="Gene3D" id="1.20.1560.10">
    <property type="entry name" value="ABC transporter type 1, transmembrane domain"/>
    <property type="match status" value="1"/>
</dbReference>
<feature type="transmembrane region" description="Helical" evidence="10">
    <location>
        <begin position="80"/>
        <end position="102"/>
    </location>
</feature>
<feature type="transmembrane region" description="Helical" evidence="10">
    <location>
        <begin position="739"/>
        <end position="763"/>
    </location>
</feature>
<dbReference type="GO" id="GO:0005524">
    <property type="term" value="F:ATP binding"/>
    <property type="evidence" value="ECO:0007669"/>
    <property type="project" value="UniProtKB-KW"/>
</dbReference>
<evidence type="ECO:0000256" key="7">
    <source>
        <dbReference type="ARBA" id="ARBA00022840"/>
    </source>
</evidence>
<keyword evidence="9 10" id="KW-0472">Membrane</keyword>
<dbReference type="Proteomes" id="UP000236290">
    <property type="component" value="Unassembled WGS sequence"/>
</dbReference>
<evidence type="ECO:0000313" key="14">
    <source>
        <dbReference type="Proteomes" id="UP000236290"/>
    </source>
</evidence>
<dbReference type="InterPro" id="IPR036640">
    <property type="entry name" value="ABC1_TM_sf"/>
</dbReference>
<comment type="similarity">
    <text evidence="2">Belongs to the ABC transporter superfamily. ABCB family. Multidrug resistance exporter (TC 3.A.1.201) subfamily.</text>
</comment>
<feature type="transmembrane region" description="Helical" evidence="10">
    <location>
        <begin position="200"/>
        <end position="221"/>
    </location>
</feature>
<gene>
    <name evidence="13" type="ORF">THARTR1_10284</name>
</gene>
<evidence type="ECO:0000256" key="1">
    <source>
        <dbReference type="ARBA" id="ARBA00004141"/>
    </source>
</evidence>
<keyword evidence="6" id="KW-0547">Nucleotide-binding</keyword>
<dbReference type="InterPro" id="IPR003593">
    <property type="entry name" value="AAA+_ATPase"/>
</dbReference>
<keyword evidence="5" id="KW-0677">Repeat</keyword>
<feature type="domain" description="ABC transporter" evidence="11">
    <location>
        <begin position="261"/>
        <end position="536"/>
    </location>
</feature>
<organism evidence="13 14">
    <name type="scientific">Trichoderma harzianum</name>
    <name type="common">Hypocrea lixii</name>
    <dbReference type="NCBI Taxonomy" id="5544"/>
    <lineage>
        <taxon>Eukaryota</taxon>
        <taxon>Fungi</taxon>
        <taxon>Dikarya</taxon>
        <taxon>Ascomycota</taxon>
        <taxon>Pezizomycotina</taxon>
        <taxon>Sordariomycetes</taxon>
        <taxon>Hypocreomycetidae</taxon>
        <taxon>Hypocreales</taxon>
        <taxon>Hypocreaceae</taxon>
        <taxon>Trichoderma</taxon>
    </lineage>
</organism>
<dbReference type="InterPro" id="IPR011527">
    <property type="entry name" value="ABC1_TM_dom"/>
</dbReference>
<comment type="caution">
    <text evidence="13">The sequence shown here is derived from an EMBL/GenBank/DDBJ whole genome shotgun (WGS) entry which is preliminary data.</text>
</comment>
<sequence>MGVLCFRMIGIRLSGAVRLAYLRSLFSQPVKVIDTLPSGQITATVTAKANELQLGISEKLGQFIQASALMIGSIAVSFRYSWLLTLVTSGVLVFIVLVQVILQPLNRKRSEKIDGATAKATAIASEALSSIRMIVACGAEDRILARHGHWTDEARRQEHRFSPLVSLQFSPLIFAVYSNTTLTFWFGIHEYLNGQIANVGTIVVVLMSILSIFSSIGQLIAPLELVSRASRAAVDFFTLIDRTHHHPPGLCDAQRLANLDITFKNVHFAYPSRPQVKVLNGLDVSFESGKVTAIVGPSGSGKSTIVGLIQKWYSLREQNEAISDLAEATQDGNIELRGLEAPLIRLEGNVCVGDTDLEEVETKSWRRNIGLVAQTPFLFNDTIRNNVLFGLQGSQWEHADQQTKERMLKEACKEAYADEFISRLPQGYDTAVGDVGIKLSGGQRQRLAIARSIIKNPSILILDEATSAMDVQSEQIVQAALDRVSQTRTTIIIAHRLSTIKKADKIVVMKSGQVVEQGTHEALVNNKGAYSELVNAQRLSMHGTEVMETASSSFPISGPFADDSTTNLIHDMDSQLSLSIPWSPSAYEGSVGMVEKPIVEQKRLGLFHGLGLLIGEQKHLAPLYAMTLIGAMIAGAGLPVQSYVAANFINVFLRPKQDLVHEGNRWALYSFILALAVGAGYAIIGYSGSEVSASILRKYRQEYFENIIRQQIPFFDDERHPAGTLVGRLTNDTVQLQQLLGLNMIVVLVGFFNVVGCIALSFAFGWRLALVNLAFSFPLCILAGFFRLRFERKLEEMYANVFAESSKFAAESISNYRTVISLTMEQAITERYDVLLQQHARTAFYQSLYSTFTIAFGDSIALATQALLSW</sequence>
<dbReference type="PROSITE" id="PS00211">
    <property type="entry name" value="ABC_TRANSPORTER_1"/>
    <property type="match status" value="1"/>
</dbReference>
<feature type="transmembrane region" description="Helical" evidence="10">
    <location>
        <begin position="769"/>
        <end position="788"/>
    </location>
</feature>
<evidence type="ECO:0000256" key="4">
    <source>
        <dbReference type="ARBA" id="ARBA00022692"/>
    </source>
</evidence>
<dbReference type="PANTHER" id="PTHR43394:SF11">
    <property type="entry name" value="ATP-BINDING CASSETTE TRANSPORTER"/>
    <property type="match status" value="1"/>
</dbReference>
<name>A0A2K0TTH9_TRIHA</name>
<dbReference type="GO" id="GO:0090374">
    <property type="term" value="P:oligopeptide export from mitochondrion"/>
    <property type="evidence" value="ECO:0007669"/>
    <property type="project" value="TreeGrafter"/>
</dbReference>
<dbReference type="Pfam" id="PF00664">
    <property type="entry name" value="ABC_membrane"/>
    <property type="match status" value="2"/>
</dbReference>
<dbReference type="PROSITE" id="PS50893">
    <property type="entry name" value="ABC_TRANSPORTER_2"/>
    <property type="match status" value="1"/>
</dbReference>
<evidence type="ECO:0000256" key="2">
    <source>
        <dbReference type="ARBA" id="ARBA00007577"/>
    </source>
</evidence>
<dbReference type="CDD" id="cd18578">
    <property type="entry name" value="ABC_6TM_Pgp_ABCB1_D2_like"/>
    <property type="match status" value="1"/>
</dbReference>
<evidence type="ECO:0000256" key="9">
    <source>
        <dbReference type="ARBA" id="ARBA00023136"/>
    </source>
</evidence>
<keyword evidence="4 10" id="KW-0812">Transmembrane</keyword>
<protein>
    <recommendedName>
        <fullName evidence="15">ABC transporter</fullName>
    </recommendedName>
</protein>
<evidence type="ECO:0008006" key="15">
    <source>
        <dbReference type="Google" id="ProtNLM"/>
    </source>
</evidence>
<dbReference type="Gene3D" id="3.40.50.300">
    <property type="entry name" value="P-loop containing nucleotide triphosphate hydrolases"/>
    <property type="match status" value="1"/>
</dbReference>
<evidence type="ECO:0000256" key="10">
    <source>
        <dbReference type="SAM" id="Phobius"/>
    </source>
</evidence>
<evidence type="ECO:0000313" key="13">
    <source>
        <dbReference type="EMBL" id="PNP48839.1"/>
    </source>
</evidence>
<dbReference type="InterPro" id="IPR027417">
    <property type="entry name" value="P-loop_NTPase"/>
</dbReference>
<proteinExistence type="inferred from homology"/>
<evidence type="ECO:0000256" key="3">
    <source>
        <dbReference type="ARBA" id="ARBA00022448"/>
    </source>
</evidence>
<dbReference type="CDD" id="cd18577">
    <property type="entry name" value="ABC_6TM_Pgp_ABCB1_D1_like"/>
    <property type="match status" value="1"/>
</dbReference>
<feature type="domain" description="ABC transmembrane type-1" evidence="12">
    <location>
        <begin position="625"/>
        <end position="870"/>
    </location>
</feature>
<comment type="subcellular location">
    <subcellularLocation>
        <location evidence="1">Membrane</location>
        <topology evidence="1">Multi-pass membrane protein</topology>
    </subcellularLocation>
</comment>
<dbReference type="AlphaFoldDB" id="A0A2K0TTH9"/>
<feature type="transmembrane region" description="Helical" evidence="10">
    <location>
        <begin position="666"/>
        <end position="688"/>
    </location>
</feature>
<dbReference type="SUPFAM" id="SSF90123">
    <property type="entry name" value="ABC transporter transmembrane region"/>
    <property type="match status" value="2"/>
</dbReference>
<keyword evidence="8 10" id="KW-1133">Transmembrane helix</keyword>
<dbReference type="InterPro" id="IPR039421">
    <property type="entry name" value="Type_1_exporter"/>
</dbReference>
<keyword evidence="3" id="KW-0813">Transport</keyword>
<dbReference type="EMBL" id="MTYI01000224">
    <property type="protein sequence ID" value="PNP48839.1"/>
    <property type="molecule type" value="Genomic_DNA"/>
</dbReference>
<dbReference type="OrthoDB" id="6500128at2759"/>
<dbReference type="InterPro" id="IPR003439">
    <property type="entry name" value="ABC_transporter-like_ATP-bd"/>
</dbReference>
<accession>A0A2K0TTH9</accession>
<dbReference type="PANTHER" id="PTHR43394">
    <property type="entry name" value="ATP-DEPENDENT PERMEASE MDL1, MITOCHONDRIAL"/>
    <property type="match status" value="1"/>
</dbReference>
<feature type="transmembrane region" description="Helical" evidence="10">
    <location>
        <begin position="623"/>
        <end position="646"/>
    </location>
</feature>
<dbReference type="PROSITE" id="PS50929">
    <property type="entry name" value="ABC_TM1F"/>
    <property type="match status" value="2"/>
</dbReference>
<evidence type="ECO:0000259" key="12">
    <source>
        <dbReference type="PROSITE" id="PS50929"/>
    </source>
</evidence>